<organism evidence="2 3">
    <name type="scientific">Methanoregula boonei (strain DSM 21154 / JCM 14090 / 6A8)</name>
    <dbReference type="NCBI Taxonomy" id="456442"/>
    <lineage>
        <taxon>Archaea</taxon>
        <taxon>Methanobacteriati</taxon>
        <taxon>Methanobacteriota</taxon>
        <taxon>Stenosarchaea group</taxon>
        <taxon>Methanomicrobia</taxon>
        <taxon>Methanomicrobiales</taxon>
        <taxon>Methanoregulaceae</taxon>
        <taxon>Methanoregula</taxon>
    </lineage>
</organism>
<protein>
    <submittedName>
        <fullName evidence="2">Uncharacterized protein</fullName>
    </submittedName>
</protein>
<feature type="region of interest" description="Disordered" evidence="1">
    <location>
        <begin position="58"/>
        <end position="79"/>
    </location>
</feature>
<evidence type="ECO:0000313" key="2">
    <source>
        <dbReference type="EMBL" id="ABS56913.1"/>
    </source>
</evidence>
<dbReference type="KEGG" id="mbn:Mboo_2399"/>
<dbReference type="GeneID" id="5411620"/>
<name>A7IB02_METB6</name>
<evidence type="ECO:0000256" key="1">
    <source>
        <dbReference type="SAM" id="MobiDB-lite"/>
    </source>
</evidence>
<sequence length="113" mass="13153">MISSYRIHQEQIKKVEESLRAPYRRTRTGQGVYEIPGWATVQEKQPLARGSIQLRQQSMLRGKRSQKPESPNLPPPPVPAMRCVRCNSRIHEMDYLYTKKTGLCIPCWEEQEA</sequence>
<dbReference type="EMBL" id="CP000780">
    <property type="protein sequence ID" value="ABS56913.1"/>
    <property type="molecule type" value="Genomic_DNA"/>
</dbReference>
<evidence type="ECO:0000313" key="3">
    <source>
        <dbReference type="Proteomes" id="UP000002408"/>
    </source>
</evidence>
<gene>
    <name evidence="2" type="ordered locus">Mboo_2399</name>
</gene>
<keyword evidence="3" id="KW-1185">Reference proteome</keyword>
<dbReference type="RefSeq" id="WP_012107975.1">
    <property type="nucleotide sequence ID" value="NC_009712.1"/>
</dbReference>
<dbReference type="AlphaFoldDB" id="A7IB02"/>
<dbReference type="HOGENOM" id="CLU_2127806_0_0_2"/>
<dbReference type="STRING" id="456442.Mboo_2399"/>
<dbReference type="Proteomes" id="UP000002408">
    <property type="component" value="Chromosome"/>
</dbReference>
<proteinExistence type="predicted"/>
<reference evidence="3" key="1">
    <citation type="journal article" date="2015" name="Microbiology">
        <title>Genome of Methanoregula boonei 6A8 reveals adaptations to oligotrophic peatland environments.</title>
        <authorList>
            <person name="Braeuer S."/>
            <person name="Cadillo-Quiroz H."/>
            <person name="Kyrpides N."/>
            <person name="Woyke T."/>
            <person name="Goodwin L."/>
            <person name="Detter C."/>
            <person name="Podell S."/>
            <person name="Yavitt J.B."/>
            <person name="Zinder S.H."/>
        </authorList>
    </citation>
    <scope>NUCLEOTIDE SEQUENCE [LARGE SCALE GENOMIC DNA]</scope>
    <source>
        <strain evidence="3">DSM 21154 / JCM 14090 / 6A8</strain>
    </source>
</reference>
<accession>A7IB02</accession>